<evidence type="ECO:0000313" key="3">
    <source>
        <dbReference type="EMBL" id="EGW30381.1"/>
    </source>
</evidence>
<gene>
    <name evidence="3" type="ORF">SPAPADRAFT_63227</name>
</gene>
<organism evidence="4">
    <name type="scientific">Spathaspora passalidarum (strain NRRL Y-27907 / 11-Y1)</name>
    <dbReference type="NCBI Taxonomy" id="619300"/>
    <lineage>
        <taxon>Eukaryota</taxon>
        <taxon>Fungi</taxon>
        <taxon>Dikarya</taxon>
        <taxon>Ascomycota</taxon>
        <taxon>Saccharomycotina</taxon>
        <taxon>Pichiomycetes</taxon>
        <taxon>Debaryomycetaceae</taxon>
        <taxon>Spathaspora</taxon>
    </lineage>
</organism>
<protein>
    <submittedName>
        <fullName evidence="3">Uncharacterized protein</fullName>
    </submittedName>
</protein>
<dbReference type="AlphaFoldDB" id="G3AU04"/>
<dbReference type="eggNOG" id="ENOG502S2H3">
    <property type="taxonomic scope" value="Eukaryota"/>
</dbReference>
<dbReference type="KEGG" id="spaa:SPAPADRAFT_63227"/>
<keyword evidence="4" id="KW-1185">Reference proteome</keyword>
<dbReference type="PANTHER" id="PTHR41807:SF1">
    <property type="entry name" value="GLUTATHIONE TRANSFERASE 3"/>
    <property type="match status" value="1"/>
</dbReference>
<keyword evidence="2" id="KW-1133">Transmembrane helix</keyword>
<reference evidence="3 4" key="1">
    <citation type="journal article" date="2011" name="Proc. Natl. Acad. Sci. U.S.A.">
        <title>Comparative genomics of xylose-fermenting fungi for enhanced biofuel production.</title>
        <authorList>
            <person name="Wohlbach D.J."/>
            <person name="Kuo A."/>
            <person name="Sato T.K."/>
            <person name="Potts K.M."/>
            <person name="Salamov A.A."/>
            <person name="LaButti K.M."/>
            <person name="Sun H."/>
            <person name="Clum A."/>
            <person name="Pangilinan J.L."/>
            <person name="Lindquist E.A."/>
            <person name="Lucas S."/>
            <person name="Lapidus A."/>
            <person name="Jin M."/>
            <person name="Gunawan C."/>
            <person name="Balan V."/>
            <person name="Dale B.E."/>
            <person name="Jeffries T.W."/>
            <person name="Zinkel R."/>
            <person name="Barry K.W."/>
            <person name="Grigoriev I.V."/>
            <person name="Gasch A.P."/>
        </authorList>
    </citation>
    <scope>NUCLEOTIDE SEQUENCE [LARGE SCALE GENOMIC DNA]</scope>
    <source>
        <strain evidence="4">NRRL Y-27907 / 11-Y1</strain>
    </source>
</reference>
<dbReference type="InterPro" id="IPR038872">
    <property type="entry name" value="Put_GTT3"/>
</dbReference>
<keyword evidence="2" id="KW-0472">Membrane</keyword>
<evidence type="ECO:0000313" key="4">
    <source>
        <dbReference type="Proteomes" id="UP000000709"/>
    </source>
</evidence>
<proteinExistence type="predicted"/>
<feature type="transmembrane region" description="Helical" evidence="2">
    <location>
        <begin position="163"/>
        <end position="181"/>
    </location>
</feature>
<dbReference type="OrthoDB" id="4082517at2759"/>
<dbReference type="InParanoid" id="G3AU04"/>
<name>G3AU04_SPAPN</name>
<feature type="transmembrane region" description="Helical" evidence="2">
    <location>
        <begin position="257"/>
        <end position="280"/>
    </location>
</feature>
<dbReference type="HOGENOM" id="CLU_882771_0_0_1"/>
<feature type="region of interest" description="Disordered" evidence="1">
    <location>
        <begin position="58"/>
        <end position="115"/>
    </location>
</feature>
<sequence>MSSFTTYKKADLVTVLKKLDIHTVSKDTKKVLVDKLTVYAEKSANGAATVQKLLQELADAREEGEGEGDEDVTAVEEEVEVIETEDDDEEGDEEEDEEEGEEDDQEDKDYNAPPPLNFRAVFDPVLQYYEQFVDRVYECTDKIGVTYTDYSAQLRQQLSSTVTLNYLELILEFAVYLAYYVPLVPLNKNALIPQVVLDNVPFLATSTLPSAQVTTLFAYDPLITLVFWLLTSIAFPLVLSYFFNFTRRIFEFEEDTVLFRVYAFDPFIFALSKIFVYYLVEQSAFVNYSTGTCWLATTTNHILAHLGIYNTFTAVLGNWPYVIGGGNALIALYSQFEEY</sequence>
<evidence type="ECO:0000256" key="2">
    <source>
        <dbReference type="SAM" id="Phobius"/>
    </source>
</evidence>
<dbReference type="Proteomes" id="UP000000709">
    <property type="component" value="Unassembled WGS sequence"/>
</dbReference>
<dbReference type="PANTHER" id="PTHR41807">
    <property type="entry name" value="GLUTATHIONE TRANSFERASE 3"/>
    <property type="match status" value="1"/>
</dbReference>
<feature type="transmembrane region" description="Helical" evidence="2">
    <location>
        <begin position="225"/>
        <end position="245"/>
    </location>
</feature>
<dbReference type="GeneID" id="18874651"/>
<feature type="compositionally biased region" description="Acidic residues" evidence="1">
    <location>
        <begin position="64"/>
        <end position="107"/>
    </location>
</feature>
<keyword evidence="2" id="KW-0812">Transmembrane</keyword>
<evidence type="ECO:0000256" key="1">
    <source>
        <dbReference type="SAM" id="MobiDB-lite"/>
    </source>
</evidence>
<dbReference type="GO" id="GO:0016020">
    <property type="term" value="C:membrane"/>
    <property type="evidence" value="ECO:0007669"/>
    <property type="project" value="TreeGrafter"/>
</dbReference>
<dbReference type="OMA" id="PINLKEW"/>
<dbReference type="EMBL" id="GL996505">
    <property type="protein sequence ID" value="EGW30381.1"/>
    <property type="molecule type" value="Genomic_DNA"/>
</dbReference>
<accession>G3AU04</accession>
<dbReference type="RefSeq" id="XP_007377352.1">
    <property type="nucleotide sequence ID" value="XM_007377290.1"/>
</dbReference>